<reference evidence="2 3" key="1">
    <citation type="journal article" date="2021" name="Elife">
        <title>Chloroplast acquisition without the gene transfer in kleptoplastic sea slugs, Plakobranchus ocellatus.</title>
        <authorList>
            <person name="Maeda T."/>
            <person name="Takahashi S."/>
            <person name="Yoshida T."/>
            <person name="Shimamura S."/>
            <person name="Takaki Y."/>
            <person name="Nagai Y."/>
            <person name="Toyoda A."/>
            <person name="Suzuki Y."/>
            <person name="Arimoto A."/>
            <person name="Ishii H."/>
            <person name="Satoh N."/>
            <person name="Nishiyama T."/>
            <person name="Hasebe M."/>
            <person name="Maruyama T."/>
            <person name="Minagawa J."/>
            <person name="Obokata J."/>
            <person name="Shigenobu S."/>
        </authorList>
    </citation>
    <scope>NUCLEOTIDE SEQUENCE [LARGE SCALE GENOMIC DNA]</scope>
</reference>
<name>A0AAV3Z3X5_9GAST</name>
<accession>A0AAV3Z3X5</accession>
<dbReference type="Proteomes" id="UP000735302">
    <property type="component" value="Unassembled WGS sequence"/>
</dbReference>
<sequence length="93" mass="10486">MHSLCHSDQGQSRSIGQSILFQVTNLLILVLPGGIIMQVVREISAWVRKETKHFTMASSILVNMAKMCQRVLRDFDNSYKISAEKNHVTILDG</sequence>
<gene>
    <name evidence="2" type="ORF">PoB_001644700</name>
</gene>
<keyword evidence="1" id="KW-0472">Membrane</keyword>
<comment type="caution">
    <text evidence="2">The sequence shown here is derived from an EMBL/GenBank/DDBJ whole genome shotgun (WGS) entry which is preliminary data.</text>
</comment>
<organism evidence="2 3">
    <name type="scientific">Plakobranchus ocellatus</name>
    <dbReference type="NCBI Taxonomy" id="259542"/>
    <lineage>
        <taxon>Eukaryota</taxon>
        <taxon>Metazoa</taxon>
        <taxon>Spiralia</taxon>
        <taxon>Lophotrochozoa</taxon>
        <taxon>Mollusca</taxon>
        <taxon>Gastropoda</taxon>
        <taxon>Heterobranchia</taxon>
        <taxon>Euthyneura</taxon>
        <taxon>Panpulmonata</taxon>
        <taxon>Sacoglossa</taxon>
        <taxon>Placobranchoidea</taxon>
        <taxon>Plakobranchidae</taxon>
        <taxon>Plakobranchus</taxon>
    </lineage>
</organism>
<evidence type="ECO:0000313" key="2">
    <source>
        <dbReference type="EMBL" id="GFN89941.1"/>
    </source>
</evidence>
<evidence type="ECO:0000313" key="3">
    <source>
        <dbReference type="Proteomes" id="UP000735302"/>
    </source>
</evidence>
<feature type="transmembrane region" description="Helical" evidence="1">
    <location>
        <begin position="19"/>
        <end position="40"/>
    </location>
</feature>
<keyword evidence="1" id="KW-0812">Transmembrane</keyword>
<keyword evidence="1" id="KW-1133">Transmembrane helix</keyword>
<evidence type="ECO:0000256" key="1">
    <source>
        <dbReference type="SAM" id="Phobius"/>
    </source>
</evidence>
<protein>
    <submittedName>
        <fullName evidence="2">Uncharacterized protein</fullName>
    </submittedName>
</protein>
<dbReference type="AlphaFoldDB" id="A0AAV3Z3X5"/>
<dbReference type="EMBL" id="BLXT01001969">
    <property type="protein sequence ID" value="GFN89941.1"/>
    <property type="molecule type" value="Genomic_DNA"/>
</dbReference>
<keyword evidence="3" id="KW-1185">Reference proteome</keyword>
<proteinExistence type="predicted"/>